<dbReference type="OrthoDB" id="1305603at2759"/>
<dbReference type="Proteomes" id="UP000224567">
    <property type="component" value="Unassembled WGS sequence"/>
</dbReference>
<dbReference type="EMBL" id="MLFT02000010">
    <property type="protein sequence ID" value="PHT35755.1"/>
    <property type="molecule type" value="Genomic_DNA"/>
</dbReference>
<sequence length="136" mass="14848">MMGDSGEVVKPNMTGDSSSCVGYAVLKCTKESLLSKLIISVTTHLMLNIQNISQQDSDSLDCGVFVDAYAAILSEGQQVHSCDFDIGSQCARYASLLWNYGVIKEEKGYTSDNNDPPRPRNSYLQSPDESAIVTLR</sequence>
<evidence type="ECO:0000313" key="2">
    <source>
        <dbReference type="EMBL" id="PHT35755.1"/>
    </source>
</evidence>
<reference evidence="3" key="2">
    <citation type="journal article" date="2017" name="J. Anim. Genet.">
        <title>Multiple reference genome sequences of hot pepper reveal the massive evolution of plant disease resistance genes by retroduplication.</title>
        <authorList>
            <person name="Kim S."/>
            <person name="Park J."/>
            <person name="Yeom S.-I."/>
            <person name="Kim Y.-M."/>
            <person name="Seo E."/>
            <person name="Kim K.-T."/>
            <person name="Kim M.-S."/>
            <person name="Lee J.M."/>
            <person name="Cheong K."/>
            <person name="Shin H.-S."/>
            <person name="Kim S.-B."/>
            <person name="Han K."/>
            <person name="Lee J."/>
            <person name="Park M."/>
            <person name="Lee H.-A."/>
            <person name="Lee H.-Y."/>
            <person name="Lee Y."/>
            <person name="Oh S."/>
            <person name="Lee J.H."/>
            <person name="Choi E."/>
            <person name="Choi E."/>
            <person name="Lee S.E."/>
            <person name="Jeon J."/>
            <person name="Kim H."/>
            <person name="Choi G."/>
            <person name="Song H."/>
            <person name="Lee J."/>
            <person name="Lee S.-C."/>
            <person name="Kwon J.-K."/>
            <person name="Lee H.-Y."/>
            <person name="Koo N."/>
            <person name="Hong Y."/>
            <person name="Kim R.W."/>
            <person name="Kang W.-H."/>
            <person name="Huh J.H."/>
            <person name="Kang B.-C."/>
            <person name="Yang T.-J."/>
            <person name="Lee Y.-H."/>
            <person name="Bennetzen J.L."/>
            <person name="Choi D."/>
        </authorList>
    </citation>
    <scope>NUCLEOTIDE SEQUENCE [LARGE SCALE GENOMIC DNA]</scope>
    <source>
        <strain evidence="3">cv. PBC81</strain>
    </source>
</reference>
<reference evidence="2 3" key="1">
    <citation type="journal article" date="2017" name="Genome Biol.">
        <title>New reference genome sequences of hot pepper reveal the massive evolution of plant disease-resistance genes by retroduplication.</title>
        <authorList>
            <person name="Kim S."/>
            <person name="Park J."/>
            <person name="Yeom S.I."/>
            <person name="Kim Y.M."/>
            <person name="Seo E."/>
            <person name="Kim K.T."/>
            <person name="Kim M.S."/>
            <person name="Lee J.M."/>
            <person name="Cheong K."/>
            <person name="Shin H.S."/>
            <person name="Kim S.B."/>
            <person name="Han K."/>
            <person name="Lee J."/>
            <person name="Park M."/>
            <person name="Lee H.A."/>
            <person name="Lee H.Y."/>
            <person name="Lee Y."/>
            <person name="Oh S."/>
            <person name="Lee J.H."/>
            <person name="Choi E."/>
            <person name="Choi E."/>
            <person name="Lee S.E."/>
            <person name="Jeon J."/>
            <person name="Kim H."/>
            <person name="Choi G."/>
            <person name="Song H."/>
            <person name="Lee J."/>
            <person name="Lee S.C."/>
            <person name="Kwon J.K."/>
            <person name="Lee H.Y."/>
            <person name="Koo N."/>
            <person name="Hong Y."/>
            <person name="Kim R.W."/>
            <person name="Kang W.H."/>
            <person name="Huh J.H."/>
            <person name="Kang B.C."/>
            <person name="Yang T.J."/>
            <person name="Lee Y.H."/>
            <person name="Bennetzen J.L."/>
            <person name="Choi D."/>
        </authorList>
    </citation>
    <scope>NUCLEOTIDE SEQUENCE [LARGE SCALE GENOMIC DNA]</scope>
    <source>
        <strain evidence="3">cv. PBC81</strain>
    </source>
</reference>
<feature type="region of interest" description="Disordered" evidence="1">
    <location>
        <begin position="107"/>
        <end position="130"/>
    </location>
</feature>
<keyword evidence="3" id="KW-1185">Reference proteome</keyword>
<dbReference type="PANTHER" id="PTHR33022">
    <property type="entry name" value="DUF1985 DOMAIN-CONTAINING PROTEIN"/>
    <property type="match status" value="1"/>
</dbReference>
<dbReference type="AlphaFoldDB" id="A0A2G2VS09"/>
<dbReference type="PANTHER" id="PTHR33022:SF13">
    <property type="entry name" value="UBIQUITIN-LIKE PROTEASE FAMILY PROFILE DOMAIN-CONTAINING PROTEIN"/>
    <property type="match status" value="1"/>
</dbReference>
<dbReference type="Gene3D" id="3.40.395.10">
    <property type="entry name" value="Adenoviral Proteinase, Chain A"/>
    <property type="match status" value="1"/>
</dbReference>
<protein>
    <recommendedName>
        <fullName evidence="4">Ubiquitin-like protease family profile domain-containing protein</fullName>
    </recommendedName>
</protein>
<evidence type="ECO:0000256" key="1">
    <source>
        <dbReference type="SAM" id="MobiDB-lite"/>
    </source>
</evidence>
<evidence type="ECO:0000313" key="3">
    <source>
        <dbReference type="Proteomes" id="UP000224567"/>
    </source>
</evidence>
<accession>A0A2G2VS09</accession>
<name>A0A2G2VS09_CAPBA</name>
<evidence type="ECO:0008006" key="4">
    <source>
        <dbReference type="Google" id="ProtNLM"/>
    </source>
</evidence>
<gene>
    <name evidence="2" type="ORF">CQW23_23455</name>
</gene>
<comment type="caution">
    <text evidence="2">The sequence shown here is derived from an EMBL/GenBank/DDBJ whole genome shotgun (WGS) entry which is preliminary data.</text>
</comment>
<proteinExistence type="predicted"/>
<organism evidence="2 3">
    <name type="scientific">Capsicum baccatum</name>
    <name type="common">Peruvian pepper</name>
    <dbReference type="NCBI Taxonomy" id="33114"/>
    <lineage>
        <taxon>Eukaryota</taxon>
        <taxon>Viridiplantae</taxon>
        <taxon>Streptophyta</taxon>
        <taxon>Embryophyta</taxon>
        <taxon>Tracheophyta</taxon>
        <taxon>Spermatophyta</taxon>
        <taxon>Magnoliopsida</taxon>
        <taxon>eudicotyledons</taxon>
        <taxon>Gunneridae</taxon>
        <taxon>Pentapetalae</taxon>
        <taxon>asterids</taxon>
        <taxon>lamiids</taxon>
        <taxon>Solanales</taxon>
        <taxon>Solanaceae</taxon>
        <taxon>Solanoideae</taxon>
        <taxon>Capsiceae</taxon>
        <taxon>Capsicum</taxon>
    </lineage>
</organism>